<feature type="compositionally biased region" description="Acidic residues" evidence="2">
    <location>
        <begin position="403"/>
        <end position="420"/>
    </location>
</feature>
<evidence type="ECO:0000313" key="4">
    <source>
        <dbReference type="Proteomes" id="UP001172681"/>
    </source>
</evidence>
<evidence type="ECO:0000256" key="2">
    <source>
        <dbReference type="SAM" id="MobiDB-lite"/>
    </source>
</evidence>
<feature type="region of interest" description="Disordered" evidence="2">
    <location>
        <begin position="455"/>
        <end position="477"/>
    </location>
</feature>
<dbReference type="Pfam" id="PF04139">
    <property type="entry name" value="Rad9"/>
    <property type="match status" value="1"/>
</dbReference>
<dbReference type="GO" id="GO:0071479">
    <property type="term" value="P:cellular response to ionizing radiation"/>
    <property type="evidence" value="ECO:0007669"/>
    <property type="project" value="TreeGrafter"/>
</dbReference>
<reference evidence="3" key="1">
    <citation type="submission" date="2022-10" db="EMBL/GenBank/DDBJ databases">
        <title>Culturing micro-colonial fungi from biological soil crusts in the Mojave desert and describing Neophaeococcomyces mojavensis, and introducing the new genera and species Taxawa tesnikishii.</title>
        <authorList>
            <person name="Kurbessoian T."/>
            <person name="Stajich J.E."/>
        </authorList>
    </citation>
    <scope>NUCLEOTIDE SEQUENCE</scope>
    <source>
        <strain evidence="3">TK_35</strain>
    </source>
</reference>
<organism evidence="3 4">
    <name type="scientific">Knufia peltigerae</name>
    <dbReference type="NCBI Taxonomy" id="1002370"/>
    <lineage>
        <taxon>Eukaryota</taxon>
        <taxon>Fungi</taxon>
        <taxon>Dikarya</taxon>
        <taxon>Ascomycota</taxon>
        <taxon>Pezizomycotina</taxon>
        <taxon>Eurotiomycetes</taxon>
        <taxon>Chaetothyriomycetidae</taxon>
        <taxon>Chaetothyriales</taxon>
        <taxon>Trichomeriaceae</taxon>
        <taxon>Knufia</taxon>
    </lineage>
</organism>
<feature type="compositionally biased region" description="Gly residues" evidence="2">
    <location>
        <begin position="373"/>
        <end position="385"/>
    </location>
</feature>
<accession>A0AA38YBR9</accession>
<evidence type="ECO:0000256" key="1">
    <source>
        <dbReference type="ARBA" id="ARBA00008494"/>
    </source>
</evidence>
<feature type="compositionally biased region" description="Low complexity" evidence="2">
    <location>
        <begin position="462"/>
        <end position="471"/>
    </location>
</feature>
<dbReference type="InterPro" id="IPR007268">
    <property type="entry name" value="Rad9/Ddc1"/>
</dbReference>
<dbReference type="InterPro" id="IPR026584">
    <property type="entry name" value="Rad9"/>
</dbReference>
<dbReference type="GO" id="GO:0031573">
    <property type="term" value="P:mitotic intra-S DNA damage checkpoint signaling"/>
    <property type="evidence" value="ECO:0007669"/>
    <property type="project" value="TreeGrafter"/>
</dbReference>
<evidence type="ECO:0000313" key="3">
    <source>
        <dbReference type="EMBL" id="KAJ9641244.1"/>
    </source>
</evidence>
<dbReference type="AlphaFoldDB" id="A0AA38YBR9"/>
<comment type="caution">
    <text evidence="3">The sequence shown here is derived from an EMBL/GenBank/DDBJ whole genome shotgun (WGS) entry which is preliminary data.</text>
</comment>
<dbReference type="GO" id="GO:0030896">
    <property type="term" value="C:checkpoint clamp complex"/>
    <property type="evidence" value="ECO:0007669"/>
    <property type="project" value="InterPro"/>
</dbReference>
<dbReference type="GO" id="GO:0006281">
    <property type="term" value="P:DNA repair"/>
    <property type="evidence" value="ECO:0007669"/>
    <property type="project" value="InterPro"/>
</dbReference>
<dbReference type="PANTHER" id="PTHR15237">
    <property type="entry name" value="DNA REPAIR PROTEIN RAD9"/>
    <property type="match status" value="1"/>
</dbReference>
<evidence type="ECO:0008006" key="5">
    <source>
        <dbReference type="Google" id="ProtNLM"/>
    </source>
</evidence>
<dbReference type="Gene3D" id="3.70.10.10">
    <property type="match status" value="1"/>
</dbReference>
<gene>
    <name evidence="3" type="ORF">H2204_002922</name>
</gene>
<protein>
    <recommendedName>
        <fullName evidence="5">DNA repair protein rad9</fullName>
    </recommendedName>
</protein>
<dbReference type="Proteomes" id="UP001172681">
    <property type="component" value="Unassembled WGS sequence"/>
</dbReference>
<dbReference type="PANTHER" id="PTHR15237:SF0">
    <property type="entry name" value="CELL CYCLE CHECKPOINT CONTROL PROTEIN"/>
    <property type="match status" value="1"/>
</dbReference>
<dbReference type="PIRSF" id="PIRSF009303">
    <property type="entry name" value="Cell_cycle_RAD9"/>
    <property type="match status" value="1"/>
</dbReference>
<sequence length="491" mass="54146">MPTLLFTVGPQGVGYIHDFLSCLAKFDEDISLEATPQFLRISSLNISKTAHAAFTLSSSFFTKYHFSAGPRRQQSGGQSAPKFWSCKLQNRALLSIFKRRLADQRDRDTALDNCECELQDNLDEAECRLIFRLNCRQGVVKTYRLFYESGEILHAAFDDGSSPNRWTVSSRTLRDVVEYFGPKTDQLDWFYQNGKVTFTSYTEKIQSGREILKQPMHTSVALERKDFTSFDVQEGLHIGTMVKDFRAIVSHAESMRAQVTAKYSRGNRPLQITYEDNGLTAEFTLMTRGNTTAIPSAAAAASASTPARDLSLRPVSRPPGSSSATTTEAGRASFQPAGEASSMPPPPANTSMRERDTLSRPNPPRPALSKIDGSGGGGGGGGGGDSAQLPAASLNPESLFIPVDDDDDQQWDEPNFDTEPDIVTWDNTADDDVSAAAASSSRRIRDSELHSFAASMQEQNNRRQPTTTTRSRFPHEIEPTQRLSQVRGIFD</sequence>
<dbReference type="SUPFAM" id="SSF55979">
    <property type="entry name" value="DNA clamp"/>
    <property type="match status" value="1"/>
</dbReference>
<feature type="compositionally biased region" description="Low complexity" evidence="2">
    <location>
        <begin position="297"/>
        <end position="307"/>
    </location>
</feature>
<name>A0AA38YBR9_9EURO</name>
<dbReference type="InterPro" id="IPR046938">
    <property type="entry name" value="DNA_clamp_sf"/>
</dbReference>
<comment type="similarity">
    <text evidence="1">Belongs to the rad9 family.</text>
</comment>
<keyword evidence="4" id="KW-1185">Reference proteome</keyword>
<proteinExistence type="inferred from homology"/>
<feature type="region of interest" description="Disordered" evidence="2">
    <location>
        <begin position="297"/>
        <end position="425"/>
    </location>
</feature>
<dbReference type="GO" id="GO:0000076">
    <property type="term" value="P:DNA replication checkpoint signaling"/>
    <property type="evidence" value="ECO:0007669"/>
    <property type="project" value="TreeGrafter"/>
</dbReference>
<feature type="compositionally biased region" description="Polar residues" evidence="2">
    <location>
        <begin position="319"/>
        <end position="328"/>
    </location>
</feature>
<dbReference type="EMBL" id="JAPDRN010000012">
    <property type="protein sequence ID" value="KAJ9641244.1"/>
    <property type="molecule type" value="Genomic_DNA"/>
</dbReference>